<dbReference type="SUPFAM" id="SSF90123">
    <property type="entry name" value="ABC transporter transmembrane region"/>
    <property type="match status" value="2"/>
</dbReference>
<evidence type="ECO:0000259" key="10">
    <source>
        <dbReference type="PROSITE" id="PS50929"/>
    </source>
</evidence>
<dbReference type="CDD" id="cd18543">
    <property type="entry name" value="ABC_6TM_Rv0194_D1_like"/>
    <property type="match status" value="1"/>
</dbReference>
<protein>
    <submittedName>
        <fullName evidence="11">ATP-binding cassette subfamily B protein</fullName>
    </submittedName>
</protein>
<evidence type="ECO:0000259" key="9">
    <source>
        <dbReference type="PROSITE" id="PS50893"/>
    </source>
</evidence>
<dbReference type="PROSITE" id="PS50929">
    <property type="entry name" value="ABC_TM1F"/>
    <property type="match status" value="2"/>
</dbReference>
<dbReference type="PANTHER" id="PTHR43394">
    <property type="entry name" value="ATP-DEPENDENT PERMEASE MDL1, MITOCHONDRIAL"/>
    <property type="match status" value="1"/>
</dbReference>
<sequence length="1227" mass="130657">MSRSLRLIVDALRARPGITAVAIVFAVLAVIMQVVTPLLTGSAIDIATNPAAASETPATRLLDSLSPVTATVVALVVVALAQYLFNVVRRWAQGRLSLDTQHDVRVRLLATLQRLDGPGQDRIVTGQIASRAISDLGQVQHVVTMFPIALSRLIQLTMTLVIMLGISPRLTLVALVMIPILAATAVASKRRLYAATWVNQQATADLATHVEQTVTGVRVVKAFAQESREIDALDRLGRTLYAVKMRSAKLTARFQPVMGQVPRLALVATIVLGGMMAMRGEITVGVFFIFSTYLTSLTQNVSMLSNTWVNYQLAASSLERIDDILGMAPEHPDYDHPRDAGRLPDGPLGLEFDGVVFSTDGHRVLDGLSFSVAPNSSLSVVGPPGAGKSMAVQLAGGFYRPDAGAISLIDAEGNRHPYARLDNADLRTAVTVVFDEAFLFSASVRENIAMGHDYSDEQVRRAAELAQADEFITDLEEGYDTVVGERGLTLSGGQRQRIALARALLARPRILILDDATSAIDAATEKAILDGLRAELEDVTVIAVAHRRSTLALTERVIVVEEGAVNPDAEILPERSAQPAEPEHARLWPADPPAGASPLSLPGEDLARDIDRLPPAEETPGLDSAALRDKRGTFRVRELFAAVRWLIAAAIALMVVGVLADLAFPALMRVAVDRGVSDRSGRTLWAVAAIGVLIVLAAWAAAAATTVITSRSGERLLYGLRLRSYTHLQRLSMDFYETTMAGRVLTRMTTDIDTLSRFLQTALAEAVVSVGTLVGVLALLLGTDLSLSLIALAAVPVVVVATVVFRRVSKRLYTAARQQVSGVNAQFQENISGLRIAQMHAMTGPALASFAEGSDLYRRLRTRATLVVATYFAGMQAVTQITSAVVLGVGAGRVAEDTLTAGVLIAFLMYLAQLFGPIQSLGNIFDSWQQATVSFTRITDLLATEPGVADAGTRGTTEAARAARGPLALEHVDFAYTPADNLDEEDDRADVRDDDAGVDKPSPALVARDLDLRIEPGSTVALVGPTGAGKSTVVKLLARFYDPVAGRVTADGVDVREFELAAWRRQIVQVPQEAHLFIGTIADNIRYGLPGASDEAVEAAVRAIGALDVVAAIPGGFRAPVGERGRGLSAGQRQIVALARAELLGPEVLLLDEATATLDPATEAAFLDASARATRGRTSVVVAHRLATAARADRIVVIVKGAVAEDGSHTELLAQGGIYAGMWAIHS</sequence>
<evidence type="ECO:0000256" key="1">
    <source>
        <dbReference type="ARBA" id="ARBA00004651"/>
    </source>
</evidence>
<dbReference type="InterPro" id="IPR003439">
    <property type="entry name" value="ABC_transporter-like_ATP-bd"/>
</dbReference>
<feature type="domain" description="ABC transmembrane type-1" evidence="10">
    <location>
        <begin position="20"/>
        <end position="313"/>
    </location>
</feature>
<dbReference type="CDD" id="cd18546">
    <property type="entry name" value="ABC_6TM_Rv0194_D2_like"/>
    <property type="match status" value="1"/>
</dbReference>
<dbReference type="GO" id="GO:0005524">
    <property type="term" value="F:ATP binding"/>
    <property type="evidence" value="ECO:0007669"/>
    <property type="project" value="UniProtKB-KW"/>
</dbReference>
<dbReference type="RefSeq" id="WP_290198023.1">
    <property type="nucleotide sequence ID" value="NZ_CP047654.1"/>
</dbReference>
<dbReference type="InterPro" id="IPR017871">
    <property type="entry name" value="ABC_transporter-like_CS"/>
</dbReference>
<dbReference type="EMBL" id="JAVDXZ010000001">
    <property type="protein sequence ID" value="MDR7329048.1"/>
    <property type="molecule type" value="Genomic_DNA"/>
</dbReference>
<feature type="transmembrane region" description="Helical" evidence="8">
    <location>
        <begin position="64"/>
        <end position="85"/>
    </location>
</feature>
<keyword evidence="12" id="KW-1185">Reference proteome</keyword>
<evidence type="ECO:0000256" key="3">
    <source>
        <dbReference type="ARBA" id="ARBA00022741"/>
    </source>
</evidence>
<keyword evidence="6 8" id="KW-0472">Membrane</keyword>
<feature type="transmembrane region" description="Helical" evidence="8">
    <location>
        <begin position="684"/>
        <end position="708"/>
    </location>
</feature>
<dbReference type="InterPro" id="IPR039421">
    <property type="entry name" value="Type_1_exporter"/>
</dbReference>
<feature type="transmembrane region" description="Helical" evidence="8">
    <location>
        <begin position="142"/>
        <end position="164"/>
    </location>
</feature>
<feature type="region of interest" description="Disordered" evidence="7">
    <location>
        <begin position="575"/>
        <end position="601"/>
    </location>
</feature>
<dbReference type="InterPro" id="IPR036640">
    <property type="entry name" value="ABC1_TM_sf"/>
</dbReference>
<name>A0ABU1ZVT5_9CORY</name>
<feature type="transmembrane region" description="Helical" evidence="8">
    <location>
        <begin position="762"/>
        <end position="781"/>
    </location>
</feature>
<dbReference type="Gene3D" id="1.20.1560.10">
    <property type="entry name" value="ABC transporter type 1, transmembrane domain"/>
    <property type="match status" value="2"/>
</dbReference>
<evidence type="ECO:0000256" key="7">
    <source>
        <dbReference type="SAM" id="MobiDB-lite"/>
    </source>
</evidence>
<evidence type="ECO:0000313" key="11">
    <source>
        <dbReference type="EMBL" id="MDR7329048.1"/>
    </source>
</evidence>
<dbReference type="InterPro" id="IPR003593">
    <property type="entry name" value="AAA+_ATPase"/>
</dbReference>
<reference evidence="11" key="1">
    <citation type="submission" date="2023-07" db="EMBL/GenBank/DDBJ databases">
        <title>Sequencing the genomes of 1000 actinobacteria strains.</title>
        <authorList>
            <person name="Klenk H.-P."/>
        </authorList>
    </citation>
    <scope>NUCLEOTIDE SEQUENCE</scope>
    <source>
        <strain evidence="11">DSM 107476</strain>
    </source>
</reference>
<comment type="subcellular location">
    <subcellularLocation>
        <location evidence="1">Cell membrane</location>
        <topology evidence="1">Multi-pass membrane protein</topology>
    </subcellularLocation>
</comment>
<feature type="domain" description="ABC transporter" evidence="9">
    <location>
        <begin position="350"/>
        <end position="587"/>
    </location>
</feature>
<evidence type="ECO:0000313" key="12">
    <source>
        <dbReference type="Proteomes" id="UP001180840"/>
    </source>
</evidence>
<dbReference type="PROSITE" id="PS00211">
    <property type="entry name" value="ABC_TRANSPORTER_1"/>
    <property type="match status" value="1"/>
</dbReference>
<feature type="domain" description="ABC transmembrane type-1" evidence="10">
    <location>
        <begin position="648"/>
        <end position="930"/>
    </location>
</feature>
<evidence type="ECO:0000256" key="8">
    <source>
        <dbReference type="SAM" id="Phobius"/>
    </source>
</evidence>
<keyword evidence="5 8" id="KW-1133">Transmembrane helix</keyword>
<evidence type="ECO:0000256" key="5">
    <source>
        <dbReference type="ARBA" id="ARBA00022989"/>
    </source>
</evidence>
<dbReference type="Pfam" id="PF00005">
    <property type="entry name" value="ABC_tran"/>
    <property type="match status" value="2"/>
</dbReference>
<keyword evidence="3" id="KW-0547">Nucleotide-binding</keyword>
<dbReference type="InterPro" id="IPR027417">
    <property type="entry name" value="P-loop_NTPase"/>
</dbReference>
<feature type="domain" description="ABC transporter" evidence="9">
    <location>
        <begin position="991"/>
        <end position="1225"/>
    </location>
</feature>
<evidence type="ECO:0000256" key="6">
    <source>
        <dbReference type="ARBA" id="ARBA00023136"/>
    </source>
</evidence>
<organism evidence="11 12">
    <name type="scientific">Corynebacterium guangdongense</name>
    <dbReference type="NCBI Taxonomy" id="1783348"/>
    <lineage>
        <taxon>Bacteria</taxon>
        <taxon>Bacillati</taxon>
        <taxon>Actinomycetota</taxon>
        <taxon>Actinomycetes</taxon>
        <taxon>Mycobacteriales</taxon>
        <taxon>Corynebacteriaceae</taxon>
        <taxon>Corynebacterium</taxon>
    </lineage>
</organism>
<evidence type="ECO:0000256" key="2">
    <source>
        <dbReference type="ARBA" id="ARBA00022692"/>
    </source>
</evidence>
<dbReference type="Pfam" id="PF00664">
    <property type="entry name" value="ABC_membrane"/>
    <property type="match status" value="2"/>
</dbReference>
<feature type="transmembrane region" description="Helical" evidence="8">
    <location>
        <begin position="639"/>
        <end position="664"/>
    </location>
</feature>
<keyword evidence="2 8" id="KW-0812">Transmembrane</keyword>
<evidence type="ECO:0000256" key="4">
    <source>
        <dbReference type="ARBA" id="ARBA00022840"/>
    </source>
</evidence>
<gene>
    <name evidence="11" type="ORF">J2S39_000724</name>
</gene>
<feature type="transmembrane region" description="Helical" evidence="8">
    <location>
        <begin position="899"/>
        <end position="918"/>
    </location>
</feature>
<dbReference type="SMART" id="SM00382">
    <property type="entry name" value="AAA"/>
    <property type="match status" value="2"/>
</dbReference>
<feature type="transmembrane region" description="Helical" evidence="8">
    <location>
        <begin position="21"/>
        <end position="44"/>
    </location>
</feature>
<dbReference type="InterPro" id="IPR011527">
    <property type="entry name" value="ABC1_TM_dom"/>
</dbReference>
<feature type="transmembrane region" description="Helical" evidence="8">
    <location>
        <begin position="170"/>
        <end position="187"/>
    </location>
</feature>
<dbReference type="Proteomes" id="UP001180840">
    <property type="component" value="Unassembled WGS sequence"/>
</dbReference>
<accession>A0ABU1ZVT5</accession>
<comment type="caution">
    <text evidence="11">The sequence shown here is derived from an EMBL/GenBank/DDBJ whole genome shotgun (WGS) entry which is preliminary data.</text>
</comment>
<dbReference type="PANTHER" id="PTHR43394:SF1">
    <property type="entry name" value="ATP-BINDING CASSETTE SUB-FAMILY B MEMBER 10, MITOCHONDRIAL"/>
    <property type="match status" value="1"/>
</dbReference>
<feature type="transmembrane region" description="Helical" evidence="8">
    <location>
        <begin position="787"/>
        <end position="805"/>
    </location>
</feature>
<dbReference type="SUPFAM" id="SSF52540">
    <property type="entry name" value="P-loop containing nucleoside triphosphate hydrolases"/>
    <property type="match status" value="2"/>
</dbReference>
<keyword evidence="4 11" id="KW-0067">ATP-binding</keyword>
<dbReference type="PROSITE" id="PS50893">
    <property type="entry name" value="ABC_TRANSPORTER_2"/>
    <property type="match status" value="2"/>
</dbReference>
<feature type="transmembrane region" description="Helical" evidence="8">
    <location>
        <begin position="866"/>
        <end position="887"/>
    </location>
</feature>
<dbReference type="Gene3D" id="3.40.50.300">
    <property type="entry name" value="P-loop containing nucleotide triphosphate hydrolases"/>
    <property type="match status" value="2"/>
</dbReference>
<proteinExistence type="predicted"/>